<reference evidence="2" key="1">
    <citation type="journal article" date="2019" name="Int. J. Syst. Evol. Microbiol.">
        <title>The Global Catalogue of Microorganisms (GCM) 10K type strain sequencing project: providing services to taxonomists for standard genome sequencing and annotation.</title>
        <authorList>
            <consortium name="The Broad Institute Genomics Platform"/>
            <consortium name="The Broad Institute Genome Sequencing Center for Infectious Disease"/>
            <person name="Wu L."/>
            <person name="Ma J."/>
        </authorList>
    </citation>
    <scope>NUCLEOTIDE SEQUENCE [LARGE SCALE GENOMIC DNA]</scope>
    <source>
        <strain evidence="2">CGMCC 4.7382</strain>
    </source>
</reference>
<dbReference type="PANTHER" id="PTHR30528:SF0">
    <property type="entry name" value="CYTOPLASMIC PROTEIN"/>
    <property type="match status" value="1"/>
</dbReference>
<dbReference type="EMBL" id="JBHTBH010000001">
    <property type="protein sequence ID" value="MFC7326486.1"/>
    <property type="molecule type" value="Genomic_DNA"/>
</dbReference>
<dbReference type="RefSeq" id="WP_379868262.1">
    <property type="nucleotide sequence ID" value="NZ_JBHTBH010000001.1"/>
</dbReference>
<accession>A0ABW2KB65</accession>
<dbReference type="InterPro" id="IPR009351">
    <property type="entry name" value="AlkZ-like"/>
</dbReference>
<dbReference type="Proteomes" id="UP001596540">
    <property type="component" value="Unassembled WGS sequence"/>
</dbReference>
<evidence type="ECO:0000313" key="2">
    <source>
        <dbReference type="Proteomes" id="UP001596540"/>
    </source>
</evidence>
<protein>
    <submittedName>
        <fullName evidence="1">Winged helix-turn-helix domain-containing protein</fullName>
    </submittedName>
</protein>
<comment type="caution">
    <text evidence="1">The sequence shown here is derived from an EMBL/GenBank/DDBJ whole genome shotgun (WGS) entry which is preliminary data.</text>
</comment>
<keyword evidence="2" id="KW-1185">Reference proteome</keyword>
<dbReference type="Pfam" id="PF06224">
    <property type="entry name" value="AlkZ-like"/>
    <property type="match status" value="1"/>
</dbReference>
<sequence length="406" mass="46566">MYDATPSPPAPRRDSALSRAQARRIALAAQGFADRRPAGTPNMRHLRRVIDRVGVIQIDSVNVLVRSQYLPVFARLGGYDPELLDRATTARSRHLVEYWGHEASLLPPETHRLLRWRMARARDEAWGGMRQIADEQPDLVKAVRAEVERSGPATSREIEAALEHDRPRAREHWGWNWSMVKRALEYLFWAGEVTTDGRTRQFERRYDLPERVLPREVHAAPDPDPDEARRELLRIAARAHGVATEQCLRDYFRLRPAEARAGLADLVDSGELVPVTVQDWRRPAYLHRDARIPRRITARALLSPFDSLVWERERVRRLFGFDYRLEIYVPAAKREHGYYVLPLLLGDRLVARVDLKADRPSGVLRVQRTTLEADAPPETHEELTAELLLMAEWLGLDNGVVGPTES</sequence>
<gene>
    <name evidence="1" type="ORF">ACFQRF_01920</name>
</gene>
<evidence type="ECO:0000313" key="1">
    <source>
        <dbReference type="EMBL" id="MFC7326486.1"/>
    </source>
</evidence>
<dbReference type="PANTHER" id="PTHR30528">
    <property type="entry name" value="CYTOPLASMIC PROTEIN"/>
    <property type="match status" value="1"/>
</dbReference>
<organism evidence="1 2">
    <name type="scientific">Marinactinospora rubrisoli</name>
    <dbReference type="NCBI Taxonomy" id="2715399"/>
    <lineage>
        <taxon>Bacteria</taxon>
        <taxon>Bacillati</taxon>
        <taxon>Actinomycetota</taxon>
        <taxon>Actinomycetes</taxon>
        <taxon>Streptosporangiales</taxon>
        <taxon>Nocardiopsidaceae</taxon>
        <taxon>Marinactinospora</taxon>
    </lineage>
</organism>
<proteinExistence type="predicted"/>
<name>A0ABW2KB65_9ACTN</name>